<evidence type="ECO:0000313" key="2">
    <source>
        <dbReference type="Proteomes" id="UP000242715"/>
    </source>
</evidence>
<protein>
    <submittedName>
        <fullName evidence="1">Uncharacterized protein</fullName>
    </submittedName>
</protein>
<dbReference type="EMBL" id="DF973128">
    <property type="protein sequence ID" value="GAU12959.1"/>
    <property type="molecule type" value="Genomic_DNA"/>
</dbReference>
<dbReference type="Proteomes" id="UP000242715">
    <property type="component" value="Unassembled WGS sequence"/>
</dbReference>
<dbReference type="OrthoDB" id="763901at2759"/>
<proteinExistence type="predicted"/>
<organism evidence="1 2">
    <name type="scientific">Trifolium subterraneum</name>
    <name type="common">Subterranean clover</name>
    <dbReference type="NCBI Taxonomy" id="3900"/>
    <lineage>
        <taxon>Eukaryota</taxon>
        <taxon>Viridiplantae</taxon>
        <taxon>Streptophyta</taxon>
        <taxon>Embryophyta</taxon>
        <taxon>Tracheophyta</taxon>
        <taxon>Spermatophyta</taxon>
        <taxon>Magnoliopsida</taxon>
        <taxon>eudicotyledons</taxon>
        <taxon>Gunneridae</taxon>
        <taxon>Pentapetalae</taxon>
        <taxon>rosids</taxon>
        <taxon>fabids</taxon>
        <taxon>Fabales</taxon>
        <taxon>Fabaceae</taxon>
        <taxon>Papilionoideae</taxon>
        <taxon>50 kb inversion clade</taxon>
        <taxon>NPAAA clade</taxon>
        <taxon>Hologalegina</taxon>
        <taxon>IRL clade</taxon>
        <taxon>Trifolieae</taxon>
        <taxon>Trifolium</taxon>
    </lineage>
</organism>
<evidence type="ECO:0000313" key="1">
    <source>
        <dbReference type="EMBL" id="GAU12959.1"/>
    </source>
</evidence>
<keyword evidence="2" id="KW-1185">Reference proteome</keyword>
<name>A0A2Z6ME08_TRISU</name>
<gene>
    <name evidence="1" type="ORF">TSUD_191500</name>
</gene>
<accession>A0A2Z6ME08</accession>
<reference evidence="2" key="1">
    <citation type="journal article" date="2017" name="Front. Plant Sci.">
        <title>Climate Clever Clovers: New Paradigm to Reduce the Environmental Footprint of Ruminants by Breeding Low Methanogenic Forages Utilizing Haplotype Variation.</title>
        <authorList>
            <person name="Kaur P."/>
            <person name="Appels R."/>
            <person name="Bayer P.E."/>
            <person name="Keeble-Gagnere G."/>
            <person name="Wang J."/>
            <person name="Hirakawa H."/>
            <person name="Shirasawa K."/>
            <person name="Vercoe P."/>
            <person name="Stefanova K."/>
            <person name="Durmic Z."/>
            <person name="Nichols P."/>
            <person name="Revell C."/>
            <person name="Isobe S.N."/>
            <person name="Edwards D."/>
            <person name="Erskine W."/>
        </authorList>
    </citation>
    <scope>NUCLEOTIDE SEQUENCE [LARGE SCALE GENOMIC DNA]</scope>
    <source>
        <strain evidence="2">cv. Daliak</strain>
    </source>
</reference>
<sequence>MMNSMLNRKFIRISLTGNKLSSKLEATYSSLGEELQNRSMCPKCHMDNLEALTASLQANEGN</sequence>
<dbReference type="AlphaFoldDB" id="A0A2Z6ME08"/>